<evidence type="ECO:0000313" key="7">
    <source>
        <dbReference type="EMBL" id="EGS22985.1"/>
    </source>
</evidence>
<feature type="compositionally biased region" description="Polar residues" evidence="6">
    <location>
        <begin position="43"/>
        <end position="53"/>
    </location>
</feature>
<feature type="compositionally biased region" description="Low complexity" evidence="6">
    <location>
        <begin position="162"/>
        <end position="171"/>
    </location>
</feature>
<organism evidence="8">
    <name type="scientific">Chaetomium thermophilum (strain DSM 1495 / CBS 144.50 / IMI 039719)</name>
    <name type="common">Thermochaetoides thermophila</name>
    <dbReference type="NCBI Taxonomy" id="759272"/>
    <lineage>
        <taxon>Eukaryota</taxon>
        <taxon>Fungi</taxon>
        <taxon>Dikarya</taxon>
        <taxon>Ascomycota</taxon>
        <taxon>Pezizomycotina</taxon>
        <taxon>Sordariomycetes</taxon>
        <taxon>Sordariomycetidae</taxon>
        <taxon>Sordariales</taxon>
        <taxon>Chaetomiaceae</taxon>
        <taxon>Thermochaetoides</taxon>
    </lineage>
</organism>
<evidence type="ECO:0000256" key="4">
    <source>
        <dbReference type="ARBA" id="ARBA00022490"/>
    </source>
</evidence>
<dbReference type="GO" id="GO:0005634">
    <property type="term" value="C:nucleus"/>
    <property type="evidence" value="ECO:0007669"/>
    <property type="project" value="UniProtKB-SubCell"/>
</dbReference>
<dbReference type="AlphaFoldDB" id="G0S1S5"/>
<proteinExistence type="inferred from homology"/>
<protein>
    <submittedName>
        <fullName evidence="7">Uncharacterized protein</fullName>
    </submittedName>
</protein>
<dbReference type="PANTHER" id="PTHR28081">
    <property type="entry name" value="DAMAGE-REGULATED IMPORT FACILITATOR 1-RELATED"/>
    <property type="match status" value="1"/>
</dbReference>
<dbReference type="GO" id="GO:1990846">
    <property type="term" value="F:ribonucleoside-diphosphate reductase inhibitor activity"/>
    <property type="evidence" value="ECO:0007669"/>
    <property type="project" value="TreeGrafter"/>
</dbReference>
<dbReference type="eggNOG" id="ENOG502S8VH">
    <property type="taxonomic scope" value="Eukaryota"/>
</dbReference>
<sequence>MTGPRVKRQFAGAASDPSQRQITSYFERISSPASSNRSAPPSTKTNPLNAPTLPAQVQTDLLTVGMRVRKAIPEGYKTGTYTSLGLWSDNGVSAPSAQSAPSSTPIKTSYNSSIRELEPFCGIHKVGGLLYQPSYSSRAYDDTDENSVPGLSCSQDTVISTASSATPYTSSQPRKRFFTPEDEENDPSSLSLPHAGPFRLNTGEGWNIMPDDEISPRSVVPSPGSWDNVRVLAVPRRSRLAQQHQKGMEQQSLMIVDGNDFEEAPFLDYRIRGSGGMDVE</sequence>
<evidence type="ECO:0000256" key="2">
    <source>
        <dbReference type="ARBA" id="ARBA00004496"/>
    </source>
</evidence>
<dbReference type="InterPro" id="IPR013900">
    <property type="entry name" value="RNR_inhibitor"/>
</dbReference>
<keyword evidence="5" id="KW-0539">Nucleus</keyword>
<dbReference type="OMA" id="PFCGINR"/>
<name>G0S1S5_CHATD</name>
<comment type="subcellular location">
    <subcellularLocation>
        <location evidence="2">Cytoplasm</location>
    </subcellularLocation>
    <subcellularLocation>
        <location evidence="1">Nucleus</location>
    </subcellularLocation>
</comment>
<reference evidence="7 8" key="1">
    <citation type="journal article" date="2011" name="Cell">
        <title>Insight into structure and assembly of the nuclear pore complex by utilizing the genome of a eukaryotic thermophile.</title>
        <authorList>
            <person name="Amlacher S."/>
            <person name="Sarges P."/>
            <person name="Flemming D."/>
            <person name="van Noort V."/>
            <person name="Kunze R."/>
            <person name="Devos D.P."/>
            <person name="Arumugam M."/>
            <person name="Bork P."/>
            <person name="Hurt E."/>
        </authorList>
    </citation>
    <scope>NUCLEOTIDE SEQUENCE [LARGE SCALE GENOMIC DNA]</scope>
    <source>
        <strain evidence="8">DSM 1495 / CBS 144.50 / IMI 039719</strain>
    </source>
</reference>
<gene>
    <name evidence="7" type="ORF">CTHT_0014640</name>
</gene>
<dbReference type="Pfam" id="PF08591">
    <property type="entry name" value="RNR_inhib"/>
    <property type="match status" value="1"/>
</dbReference>
<feature type="compositionally biased region" description="Low complexity" evidence="6">
    <location>
        <begin position="93"/>
        <end position="105"/>
    </location>
</feature>
<evidence type="ECO:0000256" key="5">
    <source>
        <dbReference type="ARBA" id="ARBA00023242"/>
    </source>
</evidence>
<dbReference type="GeneID" id="18255502"/>
<dbReference type="Proteomes" id="UP000008066">
    <property type="component" value="Unassembled WGS sequence"/>
</dbReference>
<dbReference type="GO" id="GO:0008104">
    <property type="term" value="P:intracellular protein localization"/>
    <property type="evidence" value="ECO:0007669"/>
    <property type="project" value="TreeGrafter"/>
</dbReference>
<keyword evidence="8" id="KW-1185">Reference proteome</keyword>
<feature type="region of interest" description="Disordered" evidence="6">
    <location>
        <begin position="1"/>
        <end position="53"/>
    </location>
</feature>
<dbReference type="RefSeq" id="XP_006691977.1">
    <property type="nucleotide sequence ID" value="XM_006691914.1"/>
</dbReference>
<feature type="compositionally biased region" description="Low complexity" evidence="6">
    <location>
        <begin position="30"/>
        <end position="42"/>
    </location>
</feature>
<dbReference type="EMBL" id="GL988039">
    <property type="protein sequence ID" value="EGS22985.1"/>
    <property type="molecule type" value="Genomic_DNA"/>
</dbReference>
<dbReference type="KEGG" id="cthr:CTHT_0014640"/>
<keyword evidence="4" id="KW-0963">Cytoplasm</keyword>
<accession>G0S1S5</accession>
<evidence type="ECO:0000256" key="1">
    <source>
        <dbReference type="ARBA" id="ARBA00004123"/>
    </source>
</evidence>
<feature type="region of interest" description="Disordered" evidence="6">
    <location>
        <begin position="88"/>
        <end position="108"/>
    </location>
</feature>
<evidence type="ECO:0000256" key="6">
    <source>
        <dbReference type="SAM" id="MobiDB-lite"/>
    </source>
</evidence>
<evidence type="ECO:0000313" key="8">
    <source>
        <dbReference type="Proteomes" id="UP000008066"/>
    </source>
</evidence>
<dbReference type="OrthoDB" id="4072855at2759"/>
<dbReference type="PANTHER" id="PTHR28081:SF1">
    <property type="entry name" value="DAMAGE-REGULATED IMPORT FACILITATOR 1"/>
    <property type="match status" value="1"/>
</dbReference>
<comment type="similarity">
    <text evidence="3">Belongs to the DIF1/spd1 family.</text>
</comment>
<feature type="region of interest" description="Disordered" evidence="6">
    <location>
        <begin position="162"/>
        <end position="196"/>
    </location>
</feature>
<evidence type="ECO:0000256" key="3">
    <source>
        <dbReference type="ARBA" id="ARBA00005459"/>
    </source>
</evidence>
<dbReference type="GO" id="GO:0005737">
    <property type="term" value="C:cytoplasm"/>
    <property type="evidence" value="ECO:0007669"/>
    <property type="project" value="UniProtKB-SubCell"/>
</dbReference>
<dbReference type="HOGENOM" id="CLU_050885_2_0_1"/>